<dbReference type="STRING" id="2018661.A0A2A2J826"/>
<name>A0A2A2J826_9BILA</name>
<comment type="caution">
    <text evidence="3">The sequence shown here is derived from an EMBL/GenBank/DDBJ whole genome shotgun (WGS) entry which is preliminary data.</text>
</comment>
<feature type="transmembrane region" description="Helical" evidence="1">
    <location>
        <begin position="299"/>
        <end position="318"/>
    </location>
</feature>
<accession>A0A2A2J826</accession>
<keyword evidence="1" id="KW-0472">Membrane</keyword>
<dbReference type="AlphaFoldDB" id="A0A2A2J826"/>
<dbReference type="EMBL" id="LIAE01010625">
    <property type="protein sequence ID" value="PAV57769.1"/>
    <property type="molecule type" value="Genomic_DNA"/>
</dbReference>
<keyword evidence="1" id="KW-0812">Transmembrane</keyword>
<keyword evidence="1" id="KW-1133">Transmembrane helix</keyword>
<dbReference type="GO" id="GO:0016020">
    <property type="term" value="C:membrane"/>
    <property type="evidence" value="ECO:0007669"/>
    <property type="project" value="InterPro"/>
</dbReference>
<reference evidence="3 4" key="1">
    <citation type="journal article" date="2017" name="Curr. Biol.">
        <title>Genome architecture and evolution of a unichromosomal asexual nematode.</title>
        <authorList>
            <person name="Fradin H."/>
            <person name="Zegar C."/>
            <person name="Gutwein M."/>
            <person name="Lucas J."/>
            <person name="Kovtun M."/>
            <person name="Corcoran D."/>
            <person name="Baugh L.R."/>
            <person name="Kiontke K."/>
            <person name="Gunsalus K."/>
            <person name="Fitch D.H."/>
            <person name="Piano F."/>
        </authorList>
    </citation>
    <scope>NUCLEOTIDE SEQUENCE [LARGE SCALE GENOMIC DNA]</scope>
    <source>
        <strain evidence="3">PF1309</strain>
    </source>
</reference>
<protein>
    <recommendedName>
        <fullName evidence="2">Neurotransmitter-gated ion-channel ligand-binding domain-containing protein</fullName>
    </recommendedName>
</protein>
<sequence>MATEYSTTRPLAHVCDALFPRFPKAWAMGGRIQRRRNREKNFSLNEPPAKCYLRGETLLCLSDDGLDITIIDVMIDDTWNLKRPSKKDTLVSVDFTPRKDQIIGASGRGHIFVWKSADTHDGPVYKVAADKNTDLEEETVEQVELIVFYFMNWVDYRLKWDPSEFNDIDCIYVYPKELWMPDVMIAPYKQFEDDRTEAQKIVTVFYNGSITVIIAASTNIVCNIDIRNMPFDTQTCKLEIGSYNIKARVNATIPFEVMQDDFILASSGEWLMTNVTIINDSIDHNSASYEFSLKRSATFYLSLIVSNVMALSFILNILSESLPKTNNVPYLAQNVYIDLLISLVAYFVALIRRPIIRYITKKWILPKEEKTTNL</sequence>
<evidence type="ECO:0000313" key="4">
    <source>
        <dbReference type="Proteomes" id="UP000218231"/>
    </source>
</evidence>
<dbReference type="Pfam" id="PF02931">
    <property type="entry name" value="Neur_chan_LBD"/>
    <property type="match status" value="1"/>
</dbReference>
<dbReference type="PRINTS" id="PR00252">
    <property type="entry name" value="NRIONCHANNEL"/>
</dbReference>
<dbReference type="InterPro" id="IPR006201">
    <property type="entry name" value="Neur_channel"/>
</dbReference>
<dbReference type="PANTHER" id="PTHR18945">
    <property type="entry name" value="NEUROTRANSMITTER GATED ION CHANNEL"/>
    <property type="match status" value="1"/>
</dbReference>
<dbReference type="SUPFAM" id="SSF63712">
    <property type="entry name" value="Nicotinic receptor ligand binding domain-like"/>
    <property type="match status" value="1"/>
</dbReference>
<dbReference type="GO" id="GO:0004888">
    <property type="term" value="F:transmembrane signaling receptor activity"/>
    <property type="evidence" value="ECO:0007669"/>
    <property type="project" value="InterPro"/>
</dbReference>
<dbReference type="OrthoDB" id="5866477at2759"/>
<feature type="transmembrane region" description="Helical" evidence="1">
    <location>
        <begin position="330"/>
        <end position="351"/>
    </location>
</feature>
<evidence type="ECO:0000256" key="1">
    <source>
        <dbReference type="SAM" id="Phobius"/>
    </source>
</evidence>
<keyword evidence="4" id="KW-1185">Reference proteome</keyword>
<dbReference type="Proteomes" id="UP000218231">
    <property type="component" value="Unassembled WGS sequence"/>
</dbReference>
<dbReference type="GO" id="GO:0005230">
    <property type="term" value="F:extracellular ligand-gated monoatomic ion channel activity"/>
    <property type="evidence" value="ECO:0007669"/>
    <property type="project" value="InterPro"/>
</dbReference>
<dbReference type="CDD" id="cd18989">
    <property type="entry name" value="LGIC_ECD_cation"/>
    <property type="match status" value="1"/>
</dbReference>
<gene>
    <name evidence="3" type="ORF">WR25_02720</name>
</gene>
<evidence type="ECO:0000259" key="2">
    <source>
        <dbReference type="Pfam" id="PF02931"/>
    </source>
</evidence>
<evidence type="ECO:0000313" key="3">
    <source>
        <dbReference type="EMBL" id="PAV57769.1"/>
    </source>
</evidence>
<feature type="domain" description="Neurotransmitter-gated ion-channel ligand-binding" evidence="2">
    <location>
        <begin position="138"/>
        <end position="247"/>
    </location>
</feature>
<proteinExistence type="predicted"/>
<dbReference type="InterPro" id="IPR036734">
    <property type="entry name" value="Neur_chan_lig-bd_sf"/>
</dbReference>
<dbReference type="InterPro" id="IPR006202">
    <property type="entry name" value="Neur_chan_lig-bd"/>
</dbReference>
<dbReference type="Gene3D" id="2.70.170.10">
    <property type="entry name" value="Neurotransmitter-gated ion-channel ligand-binding domain"/>
    <property type="match status" value="1"/>
</dbReference>
<organism evidence="3 4">
    <name type="scientific">Diploscapter pachys</name>
    <dbReference type="NCBI Taxonomy" id="2018661"/>
    <lineage>
        <taxon>Eukaryota</taxon>
        <taxon>Metazoa</taxon>
        <taxon>Ecdysozoa</taxon>
        <taxon>Nematoda</taxon>
        <taxon>Chromadorea</taxon>
        <taxon>Rhabditida</taxon>
        <taxon>Rhabditina</taxon>
        <taxon>Rhabditomorpha</taxon>
        <taxon>Rhabditoidea</taxon>
        <taxon>Rhabditidae</taxon>
        <taxon>Diploscapter</taxon>
    </lineage>
</organism>